<dbReference type="InterPro" id="IPR011723">
    <property type="entry name" value="Znf/thioredoxin_put"/>
</dbReference>
<evidence type="ECO:0000259" key="2">
    <source>
        <dbReference type="Pfam" id="PF13717"/>
    </source>
</evidence>
<dbReference type="Proteomes" id="UP001209681">
    <property type="component" value="Unassembled WGS sequence"/>
</dbReference>
<reference evidence="3 4" key="1">
    <citation type="submission" date="2022-11" db="EMBL/GenBank/DDBJ databases">
        <title>Desulfobotulus tamanensis H1 sp. nov. - anaerobic, alkaliphilic, sulphate reducing bacterium isolated from terrestrial mud volcano.</title>
        <authorList>
            <person name="Frolova A."/>
            <person name="Merkel A.Y."/>
            <person name="Slobodkin A.I."/>
        </authorList>
    </citation>
    <scope>NUCLEOTIDE SEQUENCE [LARGE SCALE GENOMIC DNA]</scope>
    <source>
        <strain evidence="3 4">H1</strain>
    </source>
</reference>
<name>A0ABT3N4Z9_9BACT</name>
<feature type="region of interest" description="Disordered" evidence="1">
    <location>
        <begin position="58"/>
        <end position="79"/>
    </location>
</feature>
<dbReference type="NCBIfam" id="TIGR02098">
    <property type="entry name" value="MJ0042_CXXC"/>
    <property type="match status" value="1"/>
</dbReference>
<accession>A0ABT3N4Z9</accession>
<dbReference type="RefSeq" id="WP_265423399.1">
    <property type="nucleotide sequence ID" value="NZ_JAPFPW010000001.1"/>
</dbReference>
<dbReference type="Pfam" id="PF13717">
    <property type="entry name" value="Zn_ribbon_4"/>
    <property type="match status" value="1"/>
</dbReference>
<evidence type="ECO:0000256" key="1">
    <source>
        <dbReference type="SAM" id="MobiDB-lite"/>
    </source>
</evidence>
<evidence type="ECO:0000313" key="3">
    <source>
        <dbReference type="EMBL" id="MCW7752532.1"/>
    </source>
</evidence>
<organism evidence="3 4">
    <name type="scientific">Desulfobotulus pelophilus</name>
    <dbReference type="NCBI Taxonomy" id="2823377"/>
    <lineage>
        <taxon>Bacteria</taxon>
        <taxon>Pseudomonadati</taxon>
        <taxon>Thermodesulfobacteriota</taxon>
        <taxon>Desulfobacteria</taxon>
        <taxon>Desulfobacterales</taxon>
        <taxon>Desulfobacteraceae</taxon>
        <taxon>Desulfobotulus</taxon>
    </lineage>
</organism>
<keyword evidence="4" id="KW-1185">Reference proteome</keyword>
<evidence type="ECO:0000313" key="4">
    <source>
        <dbReference type="Proteomes" id="UP001209681"/>
    </source>
</evidence>
<feature type="domain" description="Zinc finger/thioredoxin putative" evidence="2">
    <location>
        <begin position="10"/>
        <end position="41"/>
    </location>
</feature>
<proteinExistence type="predicted"/>
<comment type="caution">
    <text evidence="3">The sequence shown here is derived from an EMBL/GenBank/DDBJ whole genome shotgun (WGS) entry which is preliminary data.</text>
</comment>
<protein>
    <submittedName>
        <fullName evidence="3">Zinc-ribbon domain-containing protein</fullName>
    </submittedName>
</protein>
<gene>
    <name evidence="3" type="ORF">OOT00_00870</name>
</gene>
<dbReference type="EMBL" id="JAPFPW010000001">
    <property type="protein sequence ID" value="MCW7752532.1"/>
    <property type="molecule type" value="Genomic_DNA"/>
</dbReference>
<sequence length="238" mass="26371">MVAEEGVIVVVCDGCAASFRIPEDKIPAGKTVGLTCPKCGHRSSFTASADDVETKASAESVSKSCEHTEQGSSFLPDPMAGEMERPSASLVFAEEEGDLALVCVEDLNLQKQLRMALELMEYQVLVAAAPHEALKNLRMHTCRLVLVHETFGGGDETRNPVLLYLERLSMSIRREMFVLMLSEGHSTLDSLVAFVRSVNLVLNVRHLPEMERLLGQGLADHQRFYEVFLDAMKEYGRR</sequence>